<accession>A0AAJ0B9Z6</accession>
<dbReference type="InterPro" id="IPR033379">
    <property type="entry name" value="Acid_Pase_AS"/>
</dbReference>
<feature type="region of interest" description="Disordered" evidence="5">
    <location>
        <begin position="373"/>
        <end position="405"/>
    </location>
</feature>
<gene>
    <name evidence="6" type="ORF">QBC47DRAFT_454231</name>
</gene>
<evidence type="ECO:0000256" key="4">
    <source>
        <dbReference type="SAM" id="Coils"/>
    </source>
</evidence>
<dbReference type="PROSITE" id="PS00778">
    <property type="entry name" value="HIS_ACID_PHOSPHAT_2"/>
    <property type="match status" value="1"/>
</dbReference>
<feature type="region of interest" description="Disordered" evidence="5">
    <location>
        <begin position="418"/>
        <end position="472"/>
    </location>
</feature>
<comment type="caution">
    <text evidence="6">The sequence shown here is derived from an EMBL/GenBank/DDBJ whole genome shotgun (WGS) entry which is preliminary data.</text>
</comment>
<evidence type="ECO:0000256" key="3">
    <source>
        <dbReference type="ARBA" id="ARBA00022801"/>
    </source>
</evidence>
<feature type="compositionally biased region" description="Basic and acidic residues" evidence="5">
    <location>
        <begin position="378"/>
        <end position="391"/>
    </location>
</feature>
<dbReference type="CDD" id="cd07061">
    <property type="entry name" value="HP_HAP_like"/>
    <property type="match status" value="1"/>
</dbReference>
<dbReference type="Proteomes" id="UP001239445">
    <property type="component" value="Unassembled WGS sequence"/>
</dbReference>
<proteinExistence type="inferred from homology"/>
<sequence length="972" mass="107850">MRSLGSMLVETYNSWLDSQGTSSGLDKPIIVLRDQPAFIPPPSAEPLWTSESSYEKTLEHERARSRGRPSSSWSRGTMGTPWFSRSSSSRRRPKISNPSNFRHVHSESFQFPLPEPAQKRFSFRPLELGFESRDEKMSPLLPYFDPADRETQITPPPRAHTAGSSKWEGSSPTLTHDRSYSSMSFHVPRRGQGSVSSQDHVTPPRIPAKARARAYTSPSENIETIVERIASALIEKERLEAEIDSIIERQSIYISSRPSTAYGIPELEPMPSIPALPAAAPSFAERLSTEGRPHTAPSQAAGSGMTSQERTLALAAAAFNSHPFRVEDAPRNARGGGMRDDRSLDRPLAPPLPLVLRPPLRKKKSFSRVSSWLFPGGGDEHQHQHQQRRDMSVSSVTNAPRPVRGDEGFYQCVAAPRMSHDSDVSSLSTWKTTTEEEEDEDREENQTVPTTRGSPGSSPVIQNTPKQTPVVERPARKGRVRVWIGLEHNGEPTRRRQRPTWNLPRLKPRSSGTVAIGSPSSPPWPSSGRAADPSSHKCDTPEHGFQCSPDISHSWGQYSPFFSVPSEIDSSVPKGCDITFAQVLSRHGARDPTLSKSMLYRAQVSRIHDTATDYGPGYEFIKDYKYQLGAEQLTVFGEQHMVNSGIKFYHRYRSLARQSIPFVRASGQDRVVNSAVNWTQGFHEALLADKASKNHPHYPYDMLVIPETPTTNNTLNNKLCAPFTSGEYSKLGAVASETFLETFAPPIVDRLNAHLPGVNFTISDVPAIMDLCPFNTVADRHGALSPFCGLFSADEWASYDYYETLEKWYGFGPGNPLGPTQGVGWVNELLARLTGKPVDDRTCTNATLDDDAATFPLGKSLYADFSHDNDMTSILGALGLYEGELSNSTRTAPREADGYSASWTVPFAARIYVEKMQCSGSKRGEEFVRVLVNDRVVPLKGCDVDKLGRCTLSKFVDSMEFARKGGRWDMCW</sequence>
<dbReference type="Pfam" id="PF00328">
    <property type="entry name" value="His_Phos_2"/>
    <property type="match status" value="1"/>
</dbReference>
<dbReference type="PANTHER" id="PTHR20963:SF24">
    <property type="entry name" value="3-PHYTASE B"/>
    <property type="match status" value="1"/>
</dbReference>
<organism evidence="6 7">
    <name type="scientific">Echria macrotheca</name>
    <dbReference type="NCBI Taxonomy" id="438768"/>
    <lineage>
        <taxon>Eukaryota</taxon>
        <taxon>Fungi</taxon>
        <taxon>Dikarya</taxon>
        <taxon>Ascomycota</taxon>
        <taxon>Pezizomycotina</taxon>
        <taxon>Sordariomycetes</taxon>
        <taxon>Sordariomycetidae</taxon>
        <taxon>Sordariales</taxon>
        <taxon>Schizotheciaceae</taxon>
        <taxon>Echria</taxon>
    </lineage>
</organism>
<dbReference type="EC" id="3.1.3.8" evidence="2"/>
<name>A0AAJ0B9Z6_9PEZI</name>
<dbReference type="PROSITE" id="PS00616">
    <property type="entry name" value="HIS_ACID_PHOSPHAT_1"/>
    <property type="match status" value="1"/>
</dbReference>
<evidence type="ECO:0000256" key="5">
    <source>
        <dbReference type="SAM" id="MobiDB-lite"/>
    </source>
</evidence>
<keyword evidence="4" id="KW-0175">Coiled coil</keyword>
<feature type="region of interest" description="Disordered" evidence="5">
    <location>
        <begin position="488"/>
        <end position="545"/>
    </location>
</feature>
<dbReference type="SUPFAM" id="SSF53254">
    <property type="entry name" value="Phosphoglycerate mutase-like"/>
    <property type="match status" value="1"/>
</dbReference>
<feature type="compositionally biased region" description="Polar residues" evidence="5">
    <location>
        <begin position="446"/>
        <end position="467"/>
    </location>
</feature>
<dbReference type="InterPro" id="IPR029033">
    <property type="entry name" value="His_PPase_superfam"/>
</dbReference>
<evidence type="ECO:0000313" key="6">
    <source>
        <dbReference type="EMBL" id="KAK1752091.1"/>
    </source>
</evidence>
<dbReference type="GO" id="GO:0003993">
    <property type="term" value="F:acid phosphatase activity"/>
    <property type="evidence" value="ECO:0007669"/>
    <property type="project" value="TreeGrafter"/>
</dbReference>
<protein>
    <recommendedName>
        <fullName evidence="2">3-phytase</fullName>
        <ecNumber evidence="2">3.1.3.8</ecNumber>
    </recommendedName>
</protein>
<dbReference type="GO" id="GO:0016158">
    <property type="term" value="F:inositol hexakisphosphate 3-phosphatase activity"/>
    <property type="evidence" value="ECO:0007669"/>
    <property type="project" value="UniProtKB-EC"/>
</dbReference>
<reference evidence="6" key="1">
    <citation type="submission" date="2023-06" db="EMBL/GenBank/DDBJ databases">
        <title>Genome-scale phylogeny and comparative genomics of the fungal order Sordariales.</title>
        <authorList>
            <consortium name="Lawrence Berkeley National Laboratory"/>
            <person name="Hensen N."/>
            <person name="Bonometti L."/>
            <person name="Westerberg I."/>
            <person name="Brannstrom I.O."/>
            <person name="Guillou S."/>
            <person name="Cros-Aarteil S."/>
            <person name="Calhoun S."/>
            <person name="Haridas S."/>
            <person name="Kuo A."/>
            <person name="Mondo S."/>
            <person name="Pangilinan J."/>
            <person name="Riley R."/>
            <person name="Labutti K."/>
            <person name="Andreopoulos B."/>
            <person name="Lipzen A."/>
            <person name="Chen C."/>
            <person name="Yanf M."/>
            <person name="Daum C."/>
            <person name="Ng V."/>
            <person name="Clum A."/>
            <person name="Steindorff A."/>
            <person name="Ohm R."/>
            <person name="Martin F."/>
            <person name="Silar P."/>
            <person name="Natvig D."/>
            <person name="Lalanne C."/>
            <person name="Gautier V."/>
            <person name="Ament-Velasquez S.L."/>
            <person name="Kruys A."/>
            <person name="Hutchinson M.I."/>
            <person name="Powell A.J."/>
            <person name="Barry K."/>
            <person name="Miller A.N."/>
            <person name="Grigoriev I.V."/>
            <person name="Debuchy R."/>
            <person name="Gladieux P."/>
            <person name="Thoren M.H."/>
            <person name="Johannesson H."/>
        </authorList>
    </citation>
    <scope>NUCLEOTIDE SEQUENCE</scope>
    <source>
        <strain evidence="6">PSN4</strain>
    </source>
</reference>
<feature type="compositionally biased region" description="Polar residues" evidence="5">
    <location>
        <begin position="162"/>
        <end position="184"/>
    </location>
</feature>
<keyword evidence="7" id="KW-1185">Reference proteome</keyword>
<dbReference type="AlphaFoldDB" id="A0AAJ0B9Z6"/>
<feature type="compositionally biased region" description="Basic and acidic residues" evidence="5">
    <location>
        <begin position="325"/>
        <end position="345"/>
    </location>
</feature>
<dbReference type="EMBL" id="MU839840">
    <property type="protein sequence ID" value="KAK1752091.1"/>
    <property type="molecule type" value="Genomic_DNA"/>
</dbReference>
<evidence type="ECO:0000256" key="2">
    <source>
        <dbReference type="ARBA" id="ARBA00012632"/>
    </source>
</evidence>
<feature type="region of interest" description="Disordered" evidence="5">
    <location>
        <begin position="58"/>
        <end position="101"/>
    </location>
</feature>
<dbReference type="Gene3D" id="3.40.50.1240">
    <property type="entry name" value="Phosphoglycerate mutase-like"/>
    <property type="match status" value="1"/>
</dbReference>
<feature type="region of interest" description="Disordered" evidence="5">
    <location>
        <begin position="138"/>
        <end position="215"/>
    </location>
</feature>
<evidence type="ECO:0000256" key="1">
    <source>
        <dbReference type="ARBA" id="ARBA00005375"/>
    </source>
</evidence>
<feature type="coiled-coil region" evidence="4">
    <location>
        <begin position="222"/>
        <end position="249"/>
    </location>
</feature>
<keyword evidence="3" id="KW-0378">Hydrolase</keyword>
<dbReference type="InterPro" id="IPR000560">
    <property type="entry name" value="His_Pase_clade-2"/>
</dbReference>
<comment type="similarity">
    <text evidence="1">Belongs to the histidine acid phosphatase family.</text>
</comment>
<feature type="region of interest" description="Disordered" evidence="5">
    <location>
        <begin position="325"/>
        <end position="356"/>
    </location>
</feature>
<dbReference type="PANTHER" id="PTHR20963">
    <property type="entry name" value="MULTIPLE INOSITOL POLYPHOSPHATE PHOSPHATASE-RELATED"/>
    <property type="match status" value="1"/>
</dbReference>
<evidence type="ECO:0000313" key="7">
    <source>
        <dbReference type="Proteomes" id="UP001239445"/>
    </source>
</evidence>